<evidence type="ECO:0000313" key="2">
    <source>
        <dbReference type="Proteomes" id="UP000077266"/>
    </source>
</evidence>
<protein>
    <submittedName>
        <fullName evidence="1">Uncharacterized protein</fullName>
    </submittedName>
</protein>
<dbReference type="Proteomes" id="UP000077266">
    <property type="component" value="Unassembled WGS sequence"/>
</dbReference>
<reference evidence="1 2" key="1">
    <citation type="journal article" date="2016" name="Mol. Biol. Evol.">
        <title>Comparative Genomics of Early-Diverging Mushroom-Forming Fungi Provides Insights into the Origins of Lignocellulose Decay Capabilities.</title>
        <authorList>
            <person name="Nagy L.G."/>
            <person name="Riley R."/>
            <person name="Tritt A."/>
            <person name="Adam C."/>
            <person name="Daum C."/>
            <person name="Floudas D."/>
            <person name="Sun H."/>
            <person name="Yadav J.S."/>
            <person name="Pangilinan J."/>
            <person name="Larsson K.H."/>
            <person name="Matsuura K."/>
            <person name="Barry K."/>
            <person name="Labutti K."/>
            <person name="Kuo R."/>
            <person name="Ohm R.A."/>
            <person name="Bhattacharya S.S."/>
            <person name="Shirouzu T."/>
            <person name="Yoshinaga Y."/>
            <person name="Martin F.M."/>
            <person name="Grigoriev I.V."/>
            <person name="Hibbett D.S."/>
        </authorList>
    </citation>
    <scope>NUCLEOTIDE SEQUENCE [LARGE SCALE GENOMIC DNA]</scope>
    <source>
        <strain evidence="1 2">HHB12029</strain>
    </source>
</reference>
<proteinExistence type="predicted"/>
<gene>
    <name evidence="1" type="ORF">EXIGLDRAFT_399259</name>
</gene>
<dbReference type="AlphaFoldDB" id="A0A165BLZ2"/>
<name>A0A165BLZ2_EXIGL</name>
<organism evidence="1 2">
    <name type="scientific">Exidia glandulosa HHB12029</name>
    <dbReference type="NCBI Taxonomy" id="1314781"/>
    <lineage>
        <taxon>Eukaryota</taxon>
        <taxon>Fungi</taxon>
        <taxon>Dikarya</taxon>
        <taxon>Basidiomycota</taxon>
        <taxon>Agaricomycotina</taxon>
        <taxon>Agaricomycetes</taxon>
        <taxon>Auriculariales</taxon>
        <taxon>Exidiaceae</taxon>
        <taxon>Exidia</taxon>
    </lineage>
</organism>
<sequence>MVGSRGIRDYLRTSRGALRDILVLLIWIGSSLSGWKTQETRMGSLGCAWPSHVRNTSSLCLYRTGTCKACAIYTSRTPHPLLCHCALYFHSELAYPSEVVL</sequence>
<dbReference type="InParanoid" id="A0A165BLZ2"/>
<keyword evidence="2" id="KW-1185">Reference proteome</keyword>
<evidence type="ECO:0000313" key="1">
    <source>
        <dbReference type="EMBL" id="KZV80881.1"/>
    </source>
</evidence>
<accession>A0A165BLZ2</accession>
<dbReference type="EMBL" id="KV426439">
    <property type="protein sequence ID" value="KZV80881.1"/>
    <property type="molecule type" value="Genomic_DNA"/>
</dbReference>